<gene>
    <name evidence="3" type="ORF">UFOPK1852_00769</name>
</gene>
<dbReference type="Pfam" id="PF14698">
    <property type="entry name" value="ASL_C2"/>
    <property type="match status" value="1"/>
</dbReference>
<dbReference type="Gene3D" id="1.10.40.30">
    <property type="entry name" value="Fumarase/aspartase (C-terminal domain)"/>
    <property type="match status" value="1"/>
</dbReference>
<dbReference type="FunFam" id="1.10.40.30:FF:000001">
    <property type="entry name" value="Argininosuccinate lyase"/>
    <property type="match status" value="1"/>
</dbReference>
<dbReference type="CDD" id="cd01359">
    <property type="entry name" value="Argininosuccinate_lyase"/>
    <property type="match status" value="1"/>
</dbReference>
<dbReference type="GO" id="GO:0004056">
    <property type="term" value="F:argininosuccinate lyase activity"/>
    <property type="evidence" value="ECO:0007669"/>
    <property type="project" value="InterPro"/>
</dbReference>
<protein>
    <submittedName>
        <fullName evidence="3">Unannotated protein</fullName>
    </submittedName>
</protein>
<dbReference type="PRINTS" id="PR00149">
    <property type="entry name" value="FUMRATELYASE"/>
</dbReference>
<feature type="domain" description="Fumarate lyase N-terminal" evidence="1">
    <location>
        <begin position="21"/>
        <end position="309"/>
    </location>
</feature>
<evidence type="ECO:0000259" key="2">
    <source>
        <dbReference type="Pfam" id="PF14698"/>
    </source>
</evidence>
<dbReference type="InterPro" id="IPR000362">
    <property type="entry name" value="Fumarate_lyase_fam"/>
</dbReference>
<dbReference type="InterPro" id="IPR020557">
    <property type="entry name" value="Fumarate_lyase_CS"/>
</dbReference>
<dbReference type="InterPro" id="IPR029419">
    <property type="entry name" value="Arg_succ_lyase_C"/>
</dbReference>
<organism evidence="3">
    <name type="scientific">freshwater metagenome</name>
    <dbReference type="NCBI Taxonomy" id="449393"/>
    <lineage>
        <taxon>unclassified sequences</taxon>
        <taxon>metagenomes</taxon>
        <taxon>ecological metagenomes</taxon>
    </lineage>
</organism>
<dbReference type="FunFam" id="1.20.200.10:FF:000015">
    <property type="entry name" value="argininosuccinate lyase isoform X2"/>
    <property type="match status" value="1"/>
</dbReference>
<dbReference type="Pfam" id="PF00206">
    <property type="entry name" value="Lyase_1"/>
    <property type="match status" value="1"/>
</dbReference>
<dbReference type="PRINTS" id="PR00145">
    <property type="entry name" value="ARGSUCLYASE"/>
</dbReference>
<dbReference type="GO" id="GO:0042450">
    <property type="term" value="P:L-arginine biosynthetic process via ornithine"/>
    <property type="evidence" value="ECO:0007669"/>
    <property type="project" value="InterPro"/>
</dbReference>
<proteinExistence type="inferred from homology"/>
<dbReference type="EMBL" id="CAEZUS010000112">
    <property type="protein sequence ID" value="CAB4612496.1"/>
    <property type="molecule type" value="Genomic_DNA"/>
</dbReference>
<dbReference type="PANTHER" id="PTHR43814">
    <property type="entry name" value="ARGININOSUCCINATE LYASE"/>
    <property type="match status" value="1"/>
</dbReference>
<sequence length="484" mass="51581">MSTESTQTGATLWGGRFADGPSDALFALSRSVQFDWRLAPYDLRSSLAHLAVLENSGLLPAEIVSKLRTALKELQSEVISGKFSPIDSDEDVHSALERGLTEKIGPVGGAIRAGRSRNDQVATDLRLYAIDHLLAVAGQLTNLSEALIAKAAEYSDAPAPGFTHLQHAQPVIFGHEIAKHAHAFQRDLSRITDWLERTSVSPLGSGALAGSSLPLNPEATATELGFASSAGNSIDGVSDRDFVSEALFILATIGVHLSRIGEEWCILATTEFGWAKVADAYSTGSSIMPQKKNPDIAELARGKAGRLIGNLTGVMTMLKGLPFAYNRDLQEDKEPLFDSIETLLILIPAVTGMIATTEFDRAKMAAAAPTGFSLATEIADYLVRVHVPFSQAHEAAGACVALCEKTNRELHELTDVEFLTIHPSLTGGVREVLTVSGALNSRTTKGGTAPVEVANQLKDLSVKNTEFTKLISSRTAAFSGMMSA</sequence>
<dbReference type="HAMAP" id="MF_00006">
    <property type="entry name" value="Arg_succ_lyase"/>
    <property type="match status" value="1"/>
</dbReference>
<dbReference type="SUPFAM" id="SSF48557">
    <property type="entry name" value="L-aspartase-like"/>
    <property type="match status" value="1"/>
</dbReference>
<dbReference type="PROSITE" id="PS00163">
    <property type="entry name" value="FUMARATE_LYASES"/>
    <property type="match status" value="1"/>
</dbReference>
<feature type="domain" description="Argininosuccinate lyase C-terminal" evidence="2">
    <location>
        <begin position="372"/>
        <end position="439"/>
    </location>
</feature>
<dbReference type="NCBIfam" id="TIGR00838">
    <property type="entry name" value="argH"/>
    <property type="match status" value="1"/>
</dbReference>
<dbReference type="InterPro" id="IPR008948">
    <property type="entry name" value="L-Aspartase-like"/>
</dbReference>
<evidence type="ECO:0000313" key="3">
    <source>
        <dbReference type="EMBL" id="CAB4612496.1"/>
    </source>
</evidence>
<dbReference type="AlphaFoldDB" id="A0A6J6HHP6"/>
<evidence type="ECO:0000259" key="1">
    <source>
        <dbReference type="Pfam" id="PF00206"/>
    </source>
</evidence>
<name>A0A6J6HHP6_9ZZZZ</name>
<dbReference type="InterPro" id="IPR022761">
    <property type="entry name" value="Fumarate_lyase_N"/>
</dbReference>
<reference evidence="3" key="1">
    <citation type="submission" date="2020-05" db="EMBL/GenBank/DDBJ databases">
        <authorList>
            <person name="Chiriac C."/>
            <person name="Salcher M."/>
            <person name="Ghai R."/>
            <person name="Kavagutti S V."/>
        </authorList>
    </citation>
    <scope>NUCLEOTIDE SEQUENCE</scope>
</reference>
<dbReference type="GO" id="GO:0005829">
    <property type="term" value="C:cytosol"/>
    <property type="evidence" value="ECO:0007669"/>
    <property type="project" value="TreeGrafter"/>
</dbReference>
<dbReference type="InterPro" id="IPR009049">
    <property type="entry name" value="Argininosuccinate_lyase"/>
</dbReference>
<dbReference type="Gene3D" id="1.20.200.10">
    <property type="entry name" value="Fumarase/aspartase (Central domain)"/>
    <property type="match status" value="1"/>
</dbReference>
<accession>A0A6J6HHP6</accession>
<dbReference type="InterPro" id="IPR024083">
    <property type="entry name" value="Fumarase/histidase_N"/>
</dbReference>
<dbReference type="PANTHER" id="PTHR43814:SF1">
    <property type="entry name" value="ARGININOSUCCINATE LYASE"/>
    <property type="match status" value="1"/>
</dbReference>
<dbReference type="Gene3D" id="1.10.275.10">
    <property type="entry name" value="Fumarase/aspartase (N-terminal domain)"/>
    <property type="match status" value="1"/>
</dbReference>